<accession>A0A8E3AQW9</accession>
<evidence type="ECO:0000256" key="1">
    <source>
        <dbReference type="SAM" id="MobiDB-lite"/>
    </source>
</evidence>
<dbReference type="InterPro" id="IPR011033">
    <property type="entry name" value="PRC_barrel-like_sf"/>
</dbReference>
<dbReference type="Pfam" id="PF05239">
    <property type="entry name" value="PRC"/>
    <property type="match status" value="2"/>
</dbReference>
<comment type="caution">
    <text evidence="4">The sequence shown here is derived from an EMBL/GenBank/DDBJ whole genome shotgun (WGS) entry which is preliminary data.</text>
</comment>
<feature type="chain" id="PRO_5034684077" evidence="2">
    <location>
        <begin position="21"/>
        <end position="283"/>
    </location>
</feature>
<dbReference type="RefSeq" id="WP_108027291.1">
    <property type="nucleotide sequence ID" value="NZ_QAYC01000007.1"/>
</dbReference>
<dbReference type="Proteomes" id="UP000244037">
    <property type="component" value="Unassembled WGS sequence"/>
</dbReference>
<feature type="compositionally biased region" description="Basic and acidic residues" evidence="1">
    <location>
        <begin position="165"/>
        <end position="176"/>
    </location>
</feature>
<feature type="domain" description="PRC-barrel" evidence="3">
    <location>
        <begin position="197"/>
        <end position="258"/>
    </location>
</feature>
<evidence type="ECO:0000313" key="4">
    <source>
        <dbReference type="EMBL" id="PTW49658.1"/>
    </source>
</evidence>
<organism evidence="4 5">
    <name type="scientific">Rhodovulum kholense</name>
    <dbReference type="NCBI Taxonomy" id="453584"/>
    <lineage>
        <taxon>Bacteria</taxon>
        <taxon>Pseudomonadati</taxon>
        <taxon>Pseudomonadota</taxon>
        <taxon>Alphaproteobacteria</taxon>
        <taxon>Rhodobacterales</taxon>
        <taxon>Paracoccaceae</taxon>
        <taxon>Rhodovulum</taxon>
    </lineage>
</organism>
<dbReference type="SUPFAM" id="SSF50346">
    <property type="entry name" value="PRC-barrel domain"/>
    <property type="match status" value="2"/>
</dbReference>
<keyword evidence="5" id="KW-1185">Reference proteome</keyword>
<evidence type="ECO:0000256" key="2">
    <source>
        <dbReference type="SAM" id="SignalP"/>
    </source>
</evidence>
<feature type="region of interest" description="Disordered" evidence="1">
    <location>
        <begin position="158"/>
        <end position="194"/>
    </location>
</feature>
<dbReference type="OrthoDB" id="7876889at2"/>
<dbReference type="AlphaFoldDB" id="A0A8E3AQW9"/>
<name>A0A8E3AQW9_9RHOB</name>
<evidence type="ECO:0000259" key="3">
    <source>
        <dbReference type="Pfam" id="PF05239"/>
    </source>
</evidence>
<proteinExistence type="predicted"/>
<feature type="signal peptide" evidence="2">
    <location>
        <begin position="1"/>
        <end position="20"/>
    </location>
</feature>
<sequence length="283" mass="29658">MKRILATTALATLVAMPALAQSQGGPISAPDVDVAGQSMSADTLIGKRIYVDTGTDEGMSMTDLTDAPDTWKDVGEIGDVYIDGNGSVEAVIADIGGFLGVGEREVALDMQSLKFAPDADDEGEYFVVFQGDASTLEGKDAYDRASMDNEGDFLGMETKQASNEDGMKTEQAKADDSDMGSATDAGTPLSDSERAELTAEDLQGQPVIGADGKKIGEIGELVLTDSGKIDRVIVDVGGFLGIGEKQVELAYGELDISHGEDGDLKVTTVQTEDTLKSLPEWTG</sequence>
<feature type="domain" description="PRC-barrel" evidence="3">
    <location>
        <begin position="42"/>
        <end position="129"/>
    </location>
</feature>
<reference evidence="4 5" key="1">
    <citation type="submission" date="2018-04" db="EMBL/GenBank/DDBJ databases">
        <title>Genomic Encyclopedia of Archaeal and Bacterial Type Strains, Phase II (KMG-II): from individual species to whole genera.</title>
        <authorList>
            <person name="Goeker M."/>
        </authorList>
    </citation>
    <scope>NUCLEOTIDE SEQUENCE [LARGE SCALE GENOMIC DNA]</scope>
    <source>
        <strain evidence="4 5">DSM 19783</strain>
    </source>
</reference>
<dbReference type="EMBL" id="QAYC01000007">
    <property type="protein sequence ID" value="PTW49658.1"/>
    <property type="molecule type" value="Genomic_DNA"/>
</dbReference>
<dbReference type="InterPro" id="IPR027275">
    <property type="entry name" value="PRC-brl_dom"/>
</dbReference>
<gene>
    <name evidence="4" type="ORF">C8N38_107180</name>
</gene>
<dbReference type="Gene3D" id="2.30.30.240">
    <property type="entry name" value="PRC-barrel domain"/>
    <property type="match status" value="2"/>
</dbReference>
<dbReference type="PANTHER" id="PTHR36505:SF1">
    <property type="entry name" value="BLR1072 PROTEIN"/>
    <property type="match status" value="1"/>
</dbReference>
<dbReference type="PANTHER" id="PTHR36505">
    <property type="entry name" value="BLR1072 PROTEIN"/>
    <property type="match status" value="1"/>
</dbReference>
<keyword evidence="2" id="KW-0732">Signal</keyword>
<evidence type="ECO:0000313" key="5">
    <source>
        <dbReference type="Proteomes" id="UP000244037"/>
    </source>
</evidence>
<protein>
    <submittedName>
        <fullName evidence="4">PRC-barrel domain protein</fullName>
    </submittedName>
</protein>